<dbReference type="PANTHER" id="PTHR33476">
    <property type="entry name" value="EMB|CAB62613.1"/>
    <property type="match status" value="1"/>
</dbReference>
<evidence type="ECO:0000313" key="2">
    <source>
        <dbReference type="EMBL" id="PIN10526.1"/>
    </source>
</evidence>
<proteinExistence type="predicted"/>
<feature type="coiled-coil region" evidence="1">
    <location>
        <begin position="70"/>
        <end position="104"/>
    </location>
</feature>
<dbReference type="GO" id="GO:0008356">
    <property type="term" value="P:asymmetric cell division"/>
    <property type="evidence" value="ECO:0007669"/>
    <property type="project" value="InterPro"/>
</dbReference>
<keyword evidence="1" id="KW-0175">Coiled coil</keyword>
<accession>A0A2G9GZ14</accession>
<evidence type="ECO:0000313" key="3">
    <source>
        <dbReference type="Proteomes" id="UP000231279"/>
    </source>
</evidence>
<organism evidence="2 3">
    <name type="scientific">Handroanthus impetiginosus</name>
    <dbReference type="NCBI Taxonomy" id="429701"/>
    <lineage>
        <taxon>Eukaryota</taxon>
        <taxon>Viridiplantae</taxon>
        <taxon>Streptophyta</taxon>
        <taxon>Embryophyta</taxon>
        <taxon>Tracheophyta</taxon>
        <taxon>Spermatophyta</taxon>
        <taxon>Magnoliopsida</taxon>
        <taxon>eudicotyledons</taxon>
        <taxon>Gunneridae</taxon>
        <taxon>Pentapetalae</taxon>
        <taxon>asterids</taxon>
        <taxon>lamiids</taxon>
        <taxon>Lamiales</taxon>
        <taxon>Bignoniaceae</taxon>
        <taxon>Crescentiina</taxon>
        <taxon>Tabebuia alliance</taxon>
        <taxon>Handroanthus</taxon>
    </lineage>
</organism>
<dbReference type="InterPro" id="IPR040348">
    <property type="entry name" value="POLAR-like"/>
</dbReference>
<reference evidence="3" key="1">
    <citation type="journal article" date="2018" name="Gigascience">
        <title>Genome assembly of the Pink Ipe (Handroanthus impetiginosus, Bignoniaceae), a highly valued, ecologically keystone Neotropical timber forest tree.</title>
        <authorList>
            <person name="Silva-Junior O.B."/>
            <person name="Grattapaglia D."/>
            <person name="Novaes E."/>
            <person name="Collevatti R.G."/>
        </authorList>
    </citation>
    <scope>NUCLEOTIDE SEQUENCE [LARGE SCALE GENOMIC DNA]</scope>
    <source>
        <strain evidence="3">cv. UFG-1</strain>
    </source>
</reference>
<dbReference type="EMBL" id="NKXS01003205">
    <property type="protein sequence ID" value="PIN10526.1"/>
    <property type="molecule type" value="Genomic_DNA"/>
</dbReference>
<gene>
    <name evidence="2" type="ORF">CDL12_16881</name>
</gene>
<dbReference type="AlphaFoldDB" id="A0A2G9GZ14"/>
<keyword evidence="3" id="KW-1185">Reference proteome</keyword>
<dbReference type="PANTHER" id="PTHR33476:SF4">
    <property type="entry name" value="POLAR LOCALIZATION DURING ASYMMETRIC DIVISION AND PROTEIN"/>
    <property type="match status" value="1"/>
</dbReference>
<protein>
    <submittedName>
        <fullName evidence="2">Uncharacterized protein</fullName>
    </submittedName>
</protein>
<dbReference type="Proteomes" id="UP000231279">
    <property type="component" value="Unassembled WGS sequence"/>
</dbReference>
<evidence type="ECO:0000256" key="1">
    <source>
        <dbReference type="SAM" id="Coils"/>
    </source>
</evidence>
<name>A0A2G9GZ14_9LAMI</name>
<comment type="caution">
    <text evidence="2">The sequence shown here is derived from an EMBL/GenBank/DDBJ whole genome shotgun (WGS) entry which is preliminary data.</text>
</comment>
<sequence length="162" mass="18346">MDKLEAELESELQKLPWCETESSGSEGREDVVEAEILAKEHCSEDRQYSSSSQYGVLPAELDQKLCHLLIEQQESQISGLEAELHEAHSKLQQKEAELQVLKNCVKRLSQFSLACASDEEIEDNEDVKTRDAIKEKLEVEPAKSMVGMKRTMDYESHICSSD</sequence>
<dbReference type="OrthoDB" id="1657181at2759"/>